<dbReference type="RefSeq" id="WP_314512135.1">
    <property type="nucleotide sequence ID" value="NZ_JASJOU010000005.1"/>
</dbReference>
<evidence type="ECO:0000313" key="3">
    <source>
        <dbReference type="EMBL" id="MDJ1502210.1"/>
    </source>
</evidence>
<dbReference type="EMBL" id="JASJOU010000005">
    <property type="protein sequence ID" value="MDJ1502210.1"/>
    <property type="molecule type" value="Genomic_DNA"/>
</dbReference>
<dbReference type="InterPro" id="IPR022996">
    <property type="entry name" value="UPF0310"/>
</dbReference>
<name>A0AAE3R697_9BACT</name>
<reference evidence="3" key="1">
    <citation type="submission" date="2023-05" db="EMBL/GenBank/DDBJ databases">
        <authorList>
            <person name="Zhang X."/>
        </authorList>
    </citation>
    <scope>NUCLEOTIDE SEQUENCE</scope>
    <source>
        <strain evidence="3">BD1B2-1</strain>
    </source>
</reference>
<dbReference type="CDD" id="cd21132">
    <property type="entry name" value="EVE-like"/>
    <property type="match status" value="1"/>
</dbReference>
<sequence length="149" mass="17370">MKQRYFIAVVSKEHTQRGVNGGFMQVCHGKKEPLKRMSLNDWLIVYSPAEKMKGSAKCMAFTAIGQASDELVYTHKMSEDFIPFRRNITFYSCQQTSILPLIDQLDFIQNKVQWGYPFRFGFLEIQENDFRLIASQMLGESDSKEFLNY</sequence>
<comment type="caution">
    <text evidence="3">The sequence shown here is derived from an EMBL/GenBank/DDBJ whole genome shotgun (WGS) entry which is preliminary data.</text>
</comment>
<keyword evidence="4" id="KW-1185">Reference proteome</keyword>
<dbReference type="InterPro" id="IPR015947">
    <property type="entry name" value="PUA-like_sf"/>
</dbReference>
<evidence type="ECO:0000259" key="2">
    <source>
        <dbReference type="Pfam" id="PF01878"/>
    </source>
</evidence>
<proteinExistence type="inferred from homology"/>
<accession>A0AAE3R697</accession>
<dbReference type="AlphaFoldDB" id="A0AAE3R697"/>
<organism evidence="3 4">
    <name type="scientific">Xanthocytophaga agilis</name>
    <dbReference type="NCBI Taxonomy" id="3048010"/>
    <lineage>
        <taxon>Bacteria</taxon>
        <taxon>Pseudomonadati</taxon>
        <taxon>Bacteroidota</taxon>
        <taxon>Cytophagia</taxon>
        <taxon>Cytophagales</taxon>
        <taxon>Rhodocytophagaceae</taxon>
        <taxon>Xanthocytophaga</taxon>
    </lineage>
</organism>
<feature type="domain" description="EVE" evidence="2">
    <location>
        <begin position="4"/>
        <end position="135"/>
    </location>
</feature>
<dbReference type="NCBIfam" id="NF002616">
    <property type="entry name" value="PRK02268.1-2"/>
    <property type="match status" value="1"/>
</dbReference>
<dbReference type="Gene3D" id="3.10.590.10">
    <property type="entry name" value="ph1033 like domains"/>
    <property type="match status" value="1"/>
</dbReference>
<evidence type="ECO:0000313" key="4">
    <source>
        <dbReference type="Proteomes" id="UP001232063"/>
    </source>
</evidence>
<comment type="similarity">
    <text evidence="1">Belongs to the UPF0310 family.</text>
</comment>
<dbReference type="Proteomes" id="UP001232063">
    <property type="component" value="Unassembled WGS sequence"/>
</dbReference>
<dbReference type="HAMAP" id="MF_00771">
    <property type="entry name" value="UPF0310"/>
    <property type="match status" value="1"/>
</dbReference>
<dbReference type="InterPro" id="IPR002740">
    <property type="entry name" value="EVE_domain"/>
</dbReference>
<gene>
    <name evidence="3" type="ORF">QNI22_16205</name>
</gene>
<dbReference type="SUPFAM" id="SSF88697">
    <property type="entry name" value="PUA domain-like"/>
    <property type="match status" value="1"/>
</dbReference>
<dbReference type="Pfam" id="PF01878">
    <property type="entry name" value="EVE"/>
    <property type="match status" value="1"/>
</dbReference>
<evidence type="ECO:0000256" key="1">
    <source>
        <dbReference type="HAMAP-Rule" id="MF_00771"/>
    </source>
</evidence>
<protein>
    <recommendedName>
        <fullName evidence="1">UPF0310 protein QNI22_16205</fullName>
    </recommendedName>
</protein>